<feature type="region of interest" description="Disordered" evidence="1">
    <location>
        <begin position="317"/>
        <end position="508"/>
    </location>
</feature>
<name>A0A0D2DAN4_9EURO</name>
<feature type="compositionally biased region" description="Basic and acidic residues" evidence="1">
    <location>
        <begin position="448"/>
        <end position="464"/>
    </location>
</feature>
<organism evidence="2 3">
    <name type="scientific">Exophiala oligosperma</name>
    <dbReference type="NCBI Taxonomy" id="215243"/>
    <lineage>
        <taxon>Eukaryota</taxon>
        <taxon>Fungi</taxon>
        <taxon>Dikarya</taxon>
        <taxon>Ascomycota</taxon>
        <taxon>Pezizomycotina</taxon>
        <taxon>Eurotiomycetes</taxon>
        <taxon>Chaetothyriomycetidae</taxon>
        <taxon>Chaetothyriales</taxon>
        <taxon>Herpotrichiellaceae</taxon>
        <taxon>Exophiala</taxon>
    </lineage>
</organism>
<feature type="compositionally biased region" description="Polar residues" evidence="1">
    <location>
        <begin position="136"/>
        <end position="159"/>
    </location>
</feature>
<keyword evidence="3" id="KW-1185">Reference proteome</keyword>
<evidence type="ECO:0000256" key="1">
    <source>
        <dbReference type="SAM" id="MobiDB-lite"/>
    </source>
</evidence>
<dbReference type="VEuPathDB" id="FungiDB:PV06_07391"/>
<sequence length="508" mass="58187">MESHSYRGSGSRPSPLPPHHQNQRSHASATLGQSDFQEIDFMRRPIRGLTKEAAGTRHWYDHTHGLSNDDSTQSARDHHPPREDRNFQDMARSHKHTPQANAAKRKVQGRKKSRNHNRYHRGENPTYGGAYAQGPENYSLSQSSRRATTDRMSSAAQPRSHSHRDTWNAASGHDHHWEQDTGSGPWDEEADRRIKSTWGFAVLDEDDELWALDYPITETRRPVQQRLEAMAGTMALQDIQECHEPTLVASRLFRNVDDKESLSNVNTTPHWNAVYEDPVFALIPTDGEITSFDELHVRKEAMAAEARPMYIRRRILPEASPRESSDEEEGLVTPSVTSPSRPPSQLPTTVEATSAQRTAPRHPWPVLLNYGDPYEPPDPAADPRQSRAGGLPQDHDDWRMQMRTWQREYERQHPNQFQRQQENKTNEKVGRQNNPPPHGPRGSGSSHHRVDFRSYNDPRQDSRPGRQGSRRNRQGRKNNKRGQKQSPKNPEQYVTGEAGGSEKRRRLN</sequence>
<feature type="compositionally biased region" description="Basic and acidic residues" evidence="1">
    <location>
        <begin position="421"/>
        <end position="430"/>
    </location>
</feature>
<feature type="region of interest" description="Disordered" evidence="1">
    <location>
        <begin position="60"/>
        <end position="189"/>
    </location>
</feature>
<dbReference type="Proteomes" id="UP000053342">
    <property type="component" value="Unassembled WGS sequence"/>
</dbReference>
<accession>A0A0D2DAN4</accession>
<feature type="region of interest" description="Disordered" evidence="1">
    <location>
        <begin position="1"/>
        <end position="43"/>
    </location>
</feature>
<gene>
    <name evidence="2" type="ORF">PV06_07391</name>
</gene>
<dbReference type="OrthoDB" id="5431222at2759"/>
<dbReference type="GeneID" id="27359465"/>
<feature type="compositionally biased region" description="Basic residues" evidence="1">
    <location>
        <begin position="468"/>
        <end position="483"/>
    </location>
</feature>
<dbReference type="RefSeq" id="XP_016260384.1">
    <property type="nucleotide sequence ID" value="XM_016408630.1"/>
</dbReference>
<dbReference type="STRING" id="215243.A0A0D2DAN4"/>
<feature type="compositionally biased region" description="Polar residues" evidence="1">
    <location>
        <begin position="346"/>
        <end position="357"/>
    </location>
</feature>
<feature type="compositionally biased region" description="Low complexity" evidence="1">
    <location>
        <begin position="1"/>
        <end position="13"/>
    </location>
</feature>
<feature type="compositionally biased region" description="Basic and acidic residues" evidence="1">
    <location>
        <begin position="393"/>
        <end position="413"/>
    </location>
</feature>
<dbReference type="HOGENOM" id="CLU_520773_0_0_1"/>
<feature type="compositionally biased region" description="Polar residues" evidence="1">
    <location>
        <begin position="24"/>
        <end position="36"/>
    </location>
</feature>
<feature type="compositionally biased region" description="Polar residues" evidence="1">
    <location>
        <begin position="65"/>
        <end position="74"/>
    </location>
</feature>
<dbReference type="EMBL" id="KN847338">
    <property type="protein sequence ID" value="KIW40168.1"/>
    <property type="molecule type" value="Genomic_DNA"/>
</dbReference>
<evidence type="ECO:0000313" key="3">
    <source>
        <dbReference type="Proteomes" id="UP000053342"/>
    </source>
</evidence>
<feature type="compositionally biased region" description="Basic residues" evidence="1">
    <location>
        <begin position="93"/>
        <end position="119"/>
    </location>
</feature>
<feature type="compositionally biased region" description="Basic and acidic residues" evidence="1">
    <location>
        <begin position="75"/>
        <end position="87"/>
    </location>
</feature>
<reference evidence="2 3" key="1">
    <citation type="submission" date="2015-01" db="EMBL/GenBank/DDBJ databases">
        <title>The Genome Sequence of Exophiala oligosperma CBS72588.</title>
        <authorList>
            <consortium name="The Broad Institute Genomics Platform"/>
            <person name="Cuomo C."/>
            <person name="de Hoog S."/>
            <person name="Gorbushina A."/>
            <person name="Stielow B."/>
            <person name="Teixiera M."/>
            <person name="Abouelleil A."/>
            <person name="Chapman S.B."/>
            <person name="Priest M."/>
            <person name="Young S.K."/>
            <person name="Wortman J."/>
            <person name="Nusbaum C."/>
            <person name="Birren B."/>
        </authorList>
    </citation>
    <scope>NUCLEOTIDE SEQUENCE [LARGE SCALE GENOMIC DNA]</scope>
    <source>
        <strain evidence="2 3">CBS 72588</strain>
    </source>
</reference>
<dbReference type="AlphaFoldDB" id="A0A0D2DAN4"/>
<protein>
    <submittedName>
        <fullName evidence="2">Uncharacterized protein</fullName>
    </submittedName>
</protein>
<proteinExistence type="predicted"/>
<evidence type="ECO:0000313" key="2">
    <source>
        <dbReference type="EMBL" id="KIW40168.1"/>
    </source>
</evidence>